<evidence type="ECO:0000313" key="1">
    <source>
        <dbReference type="EMBL" id="QXJ19622.1"/>
    </source>
</evidence>
<dbReference type="RefSeq" id="WP_231332637.1">
    <property type="nucleotide sequence ID" value="NZ_CP059572.1"/>
</dbReference>
<dbReference type="Proteomes" id="UP001049518">
    <property type="component" value="Chromosome"/>
</dbReference>
<sequence>MTDLPTTAQAVSAYYRELRELGVPREVAQDLARDLGSEMHTGSAELRLDNRVLAQVMAERELRRD</sequence>
<gene>
    <name evidence="1" type="ORF">AGRA3207_000184</name>
</gene>
<reference evidence="1" key="1">
    <citation type="submission" date="2020-07" db="EMBL/GenBank/DDBJ databases">
        <authorList>
            <person name="Tarantini F.S."/>
            <person name="Hong K.W."/>
            <person name="Chan K.G."/>
        </authorList>
    </citation>
    <scope>NUCLEOTIDE SEQUENCE</scope>
    <source>
        <strain evidence="1">32-07</strain>
    </source>
</reference>
<accession>A0ABX8QM07</accession>
<organism evidence="1 2">
    <name type="scientific">Actinomadura graeca</name>
    <dbReference type="NCBI Taxonomy" id="2750812"/>
    <lineage>
        <taxon>Bacteria</taxon>
        <taxon>Bacillati</taxon>
        <taxon>Actinomycetota</taxon>
        <taxon>Actinomycetes</taxon>
        <taxon>Streptosporangiales</taxon>
        <taxon>Thermomonosporaceae</taxon>
        <taxon>Actinomadura</taxon>
    </lineage>
</organism>
<proteinExistence type="predicted"/>
<dbReference type="EMBL" id="CP059572">
    <property type="protein sequence ID" value="QXJ19622.1"/>
    <property type="molecule type" value="Genomic_DNA"/>
</dbReference>
<name>A0ABX8QM07_9ACTN</name>
<protein>
    <submittedName>
        <fullName evidence="1">Uncharacterized protein</fullName>
    </submittedName>
</protein>
<evidence type="ECO:0000313" key="2">
    <source>
        <dbReference type="Proteomes" id="UP001049518"/>
    </source>
</evidence>
<keyword evidence="2" id="KW-1185">Reference proteome</keyword>